<name>A0AAV4GTC0_9GAST</name>
<organism evidence="2 3">
    <name type="scientific">Elysia marginata</name>
    <dbReference type="NCBI Taxonomy" id="1093978"/>
    <lineage>
        <taxon>Eukaryota</taxon>
        <taxon>Metazoa</taxon>
        <taxon>Spiralia</taxon>
        <taxon>Lophotrochozoa</taxon>
        <taxon>Mollusca</taxon>
        <taxon>Gastropoda</taxon>
        <taxon>Heterobranchia</taxon>
        <taxon>Euthyneura</taxon>
        <taxon>Panpulmonata</taxon>
        <taxon>Sacoglossa</taxon>
        <taxon>Placobranchoidea</taxon>
        <taxon>Plakobranchidae</taxon>
        <taxon>Elysia</taxon>
    </lineage>
</organism>
<evidence type="ECO:0000313" key="2">
    <source>
        <dbReference type="EMBL" id="GFR88524.1"/>
    </source>
</evidence>
<dbReference type="AlphaFoldDB" id="A0AAV4GTC0"/>
<sequence length="604" mass="67532">MSVRIKPVLLDRSVCLCSVREGEVLGDLEISAKLSTYTASVLCTAPVTALVLDYKNLERVTGRRNPVTMEVIKTTATVSYSLRDEKLSMRANSNQGKDVDFLNFLHTKMTEERLPSAKKLPPIKATKQLPTKEIQVQHLLEKFKDGQAELIEPIIPGALIYKEQMQEKARIRSNLRKRSTIGVSAMLREARRKMNRRQPRSRREIVESLREMMESDLVEYTKPAGVSINPSELPSRNSPKPASPDKKVQSRKGSLIENPLLKNVRVQFQEDDAAKTKSNNSRRNSLNNDTRRGSDAGATSSSRRSSKENIEKLVSPSPRRQHKKKPSLPPPPSTEKSGSLVLPAIAEAPREVSNVTFSSVKKMSKDSAGTSKESQGHTPRHDPGGVMQQQSGERAGDSGASVGNDSASSKPEYKRTEVPATSKSPTRLPPLAKPELKKPDNVSPSKWQSALQFVNERINDRFTKQLLDHGPGFDDYETSDVSLNVLENRIRTFFTKQIQTRQDLKLPPLRRFKLDLEDADVNLPKPGGKVWIRKRLCRFANSEVKVKNHEHVRYHMVPELPQFDHVKKTKVIMHHLLSGSSSRQTSPRKVPAAAAAFSAGNSFS</sequence>
<protein>
    <submittedName>
        <fullName evidence="2">cAMP-dependent protein kinase regulatory subunit</fullName>
    </submittedName>
</protein>
<accession>A0AAV4GTC0</accession>
<proteinExistence type="predicted"/>
<gene>
    <name evidence="2" type="ORF">ElyMa_004254500</name>
</gene>
<evidence type="ECO:0000313" key="3">
    <source>
        <dbReference type="Proteomes" id="UP000762676"/>
    </source>
</evidence>
<keyword evidence="3" id="KW-1185">Reference proteome</keyword>
<reference evidence="2 3" key="1">
    <citation type="journal article" date="2021" name="Elife">
        <title>Chloroplast acquisition without the gene transfer in kleptoplastic sea slugs, Plakobranchus ocellatus.</title>
        <authorList>
            <person name="Maeda T."/>
            <person name="Takahashi S."/>
            <person name="Yoshida T."/>
            <person name="Shimamura S."/>
            <person name="Takaki Y."/>
            <person name="Nagai Y."/>
            <person name="Toyoda A."/>
            <person name="Suzuki Y."/>
            <person name="Arimoto A."/>
            <person name="Ishii H."/>
            <person name="Satoh N."/>
            <person name="Nishiyama T."/>
            <person name="Hasebe M."/>
            <person name="Maruyama T."/>
            <person name="Minagawa J."/>
            <person name="Obokata J."/>
            <person name="Shigenobu S."/>
        </authorList>
    </citation>
    <scope>NUCLEOTIDE SEQUENCE [LARGE SCALE GENOMIC DNA]</scope>
</reference>
<dbReference type="EMBL" id="BMAT01008571">
    <property type="protein sequence ID" value="GFR88524.1"/>
    <property type="molecule type" value="Genomic_DNA"/>
</dbReference>
<feature type="compositionally biased region" description="Low complexity" evidence="1">
    <location>
        <begin position="278"/>
        <end position="288"/>
    </location>
</feature>
<dbReference type="Proteomes" id="UP000762676">
    <property type="component" value="Unassembled WGS sequence"/>
</dbReference>
<feature type="compositionally biased region" description="Polar residues" evidence="1">
    <location>
        <begin position="228"/>
        <end position="240"/>
    </location>
</feature>
<feature type="compositionally biased region" description="Polar residues" evidence="1">
    <location>
        <begin position="353"/>
        <end position="377"/>
    </location>
</feature>
<comment type="caution">
    <text evidence="2">The sequence shown here is derived from an EMBL/GenBank/DDBJ whole genome shotgun (WGS) entry which is preliminary data.</text>
</comment>
<evidence type="ECO:0000256" key="1">
    <source>
        <dbReference type="SAM" id="MobiDB-lite"/>
    </source>
</evidence>
<feature type="region of interest" description="Disordered" evidence="1">
    <location>
        <begin position="222"/>
        <end position="444"/>
    </location>
</feature>